<dbReference type="PROSITE" id="PS00135">
    <property type="entry name" value="TRYPSIN_SER"/>
    <property type="match status" value="1"/>
</dbReference>
<keyword evidence="3" id="KW-0378">Hydrolase</keyword>
<dbReference type="GO" id="GO:0006508">
    <property type="term" value="P:proteolysis"/>
    <property type="evidence" value="ECO:0007669"/>
    <property type="project" value="UniProtKB-KW"/>
</dbReference>
<evidence type="ECO:0000313" key="6">
    <source>
        <dbReference type="Proteomes" id="UP000838878"/>
    </source>
</evidence>
<organism evidence="5 6">
    <name type="scientific">Brenthis ino</name>
    <name type="common">lesser marbled fritillary</name>
    <dbReference type="NCBI Taxonomy" id="405034"/>
    <lineage>
        <taxon>Eukaryota</taxon>
        <taxon>Metazoa</taxon>
        <taxon>Ecdysozoa</taxon>
        <taxon>Arthropoda</taxon>
        <taxon>Hexapoda</taxon>
        <taxon>Insecta</taxon>
        <taxon>Pterygota</taxon>
        <taxon>Neoptera</taxon>
        <taxon>Endopterygota</taxon>
        <taxon>Lepidoptera</taxon>
        <taxon>Glossata</taxon>
        <taxon>Ditrysia</taxon>
        <taxon>Papilionoidea</taxon>
        <taxon>Nymphalidae</taxon>
        <taxon>Heliconiinae</taxon>
        <taxon>Argynnini</taxon>
        <taxon>Brenthis</taxon>
    </lineage>
</organism>
<evidence type="ECO:0000256" key="1">
    <source>
        <dbReference type="ARBA" id="ARBA00023157"/>
    </source>
</evidence>
<dbReference type="SUPFAM" id="SSF50494">
    <property type="entry name" value="Trypsin-like serine proteases"/>
    <property type="match status" value="1"/>
</dbReference>
<gene>
    <name evidence="5" type="ORF">BINO364_LOCUS12591</name>
</gene>
<evidence type="ECO:0000256" key="3">
    <source>
        <dbReference type="RuleBase" id="RU363034"/>
    </source>
</evidence>
<dbReference type="InterPro" id="IPR018114">
    <property type="entry name" value="TRYPSIN_HIS"/>
</dbReference>
<protein>
    <recommendedName>
        <fullName evidence="4">Peptidase S1 domain-containing protein</fullName>
    </recommendedName>
</protein>
<keyword evidence="3" id="KW-0720">Serine protease</keyword>
<dbReference type="InterPro" id="IPR001314">
    <property type="entry name" value="Peptidase_S1A"/>
</dbReference>
<dbReference type="InterPro" id="IPR001254">
    <property type="entry name" value="Trypsin_dom"/>
</dbReference>
<proteinExistence type="inferred from homology"/>
<dbReference type="Gene3D" id="2.40.10.10">
    <property type="entry name" value="Trypsin-like serine proteases"/>
    <property type="match status" value="1"/>
</dbReference>
<dbReference type="PANTHER" id="PTHR24256">
    <property type="entry name" value="TRYPTASE-RELATED"/>
    <property type="match status" value="1"/>
</dbReference>
<dbReference type="GO" id="GO:0004252">
    <property type="term" value="F:serine-type endopeptidase activity"/>
    <property type="evidence" value="ECO:0007669"/>
    <property type="project" value="InterPro"/>
</dbReference>
<name>A0A8J9YII9_9NEOP</name>
<dbReference type="InterPro" id="IPR043504">
    <property type="entry name" value="Peptidase_S1_PA_chymotrypsin"/>
</dbReference>
<dbReference type="SMART" id="SM00020">
    <property type="entry name" value="Tryp_SPc"/>
    <property type="match status" value="1"/>
</dbReference>
<dbReference type="PROSITE" id="PS50240">
    <property type="entry name" value="TRYPSIN_DOM"/>
    <property type="match status" value="1"/>
</dbReference>
<dbReference type="CDD" id="cd00190">
    <property type="entry name" value="Tryp_SPc"/>
    <property type="match status" value="1"/>
</dbReference>
<comment type="similarity">
    <text evidence="2">Belongs to the peptidase S1 family. CLIP subfamily.</text>
</comment>
<feature type="non-terminal residue" evidence="5">
    <location>
        <position position="301"/>
    </location>
</feature>
<sequence>MTITFHISNTVRMLFKAGILVLTLCVGSFALPLKNGTQNVNSTVEEDLSIYFIHADPSVRIVGGTPAAQTPHMVALVTGTQVRSLLCGASIITNRHVLTAAHCLDAVRSGHILLSSLRGIVGSIHFASGGLQLTFSRSVIHGDYWPEPVLKNDLAILTTSLTIPLSNAVRIININYDWVGAGVATYVTGWGRTFNGGPVSQVLLRLDALSIDGNRCRQDVARRAAELNMRGIPTVDPNLEVCTFHSHGRGMCHGDSGSALVRSDRNEQIGITSWALPCANGAPDVFVRLSTYRNWIERNAR</sequence>
<keyword evidence="3" id="KW-0645">Protease</keyword>
<dbReference type="InterPro" id="IPR033116">
    <property type="entry name" value="TRYPSIN_SER"/>
</dbReference>
<dbReference type="AlphaFoldDB" id="A0A8J9YII9"/>
<evidence type="ECO:0000259" key="4">
    <source>
        <dbReference type="PROSITE" id="PS50240"/>
    </source>
</evidence>
<keyword evidence="6" id="KW-1185">Reference proteome</keyword>
<dbReference type="OrthoDB" id="5565075at2759"/>
<dbReference type="PROSITE" id="PS00134">
    <property type="entry name" value="TRYPSIN_HIS"/>
    <property type="match status" value="1"/>
</dbReference>
<dbReference type="PRINTS" id="PR00722">
    <property type="entry name" value="CHYMOTRYPSIN"/>
</dbReference>
<evidence type="ECO:0000313" key="5">
    <source>
        <dbReference type="EMBL" id="CAH0727216.1"/>
    </source>
</evidence>
<dbReference type="EMBL" id="OV170226">
    <property type="protein sequence ID" value="CAH0727216.1"/>
    <property type="molecule type" value="Genomic_DNA"/>
</dbReference>
<dbReference type="Proteomes" id="UP000838878">
    <property type="component" value="Chromosome 6"/>
</dbReference>
<dbReference type="InterPro" id="IPR009003">
    <property type="entry name" value="Peptidase_S1_PA"/>
</dbReference>
<keyword evidence="1" id="KW-1015">Disulfide bond</keyword>
<evidence type="ECO:0000256" key="2">
    <source>
        <dbReference type="ARBA" id="ARBA00024195"/>
    </source>
</evidence>
<dbReference type="InterPro" id="IPR051487">
    <property type="entry name" value="Ser/Thr_Proteases_Immune/Dev"/>
</dbReference>
<reference evidence="5" key="1">
    <citation type="submission" date="2021-12" db="EMBL/GenBank/DDBJ databases">
        <authorList>
            <person name="Martin H S."/>
        </authorList>
    </citation>
    <scope>NUCLEOTIDE SEQUENCE</scope>
</reference>
<feature type="domain" description="Peptidase S1" evidence="4">
    <location>
        <begin position="61"/>
        <end position="301"/>
    </location>
</feature>
<dbReference type="Pfam" id="PF00089">
    <property type="entry name" value="Trypsin"/>
    <property type="match status" value="1"/>
</dbReference>
<accession>A0A8J9YII9</accession>